<dbReference type="InterPro" id="IPR019358">
    <property type="entry name" value="NEMP_fam"/>
</dbReference>
<feature type="transmembrane region" description="Helical" evidence="9">
    <location>
        <begin position="131"/>
        <end position="151"/>
    </location>
</feature>
<keyword evidence="3 9" id="KW-0812">Transmembrane</keyword>
<dbReference type="Pfam" id="PF10225">
    <property type="entry name" value="NEMP"/>
    <property type="match status" value="1"/>
</dbReference>
<dbReference type="PANTHER" id="PTHR13598:SF1">
    <property type="entry name" value="AT07567P-RELATED"/>
    <property type="match status" value="1"/>
</dbReference>
<feature type="region of interest" description="Disordered" evidence="8">
    <location>
        <begin position="444"/>
        <end position="502"/>
    </location>
</feature>
<accession>A0AAW1SRE4</accession>
<feature type="compositionally biased region" description="Polar residues" evidence="8">
    <location>
        <begin position="365"/>
        <end position="380"/>
    </location>
</feature>
<keyword evidence="11" id="KW-1185">Reference proteome</keyword>
<feature type="transmembrane region" description="Helical" evidence="9">
    <location>
        <begin position="163"/>
        <end position="181"/>
    </location>
</feature>
<reference evidence="10 11" key="1">
    <citation type="journal article" date="2024" name="Nat. Commun.">
        <title>Phylogenomics reveals the evolutionary origins of lichenization in chlorophyte algae.</title>
        <authorList>
            <person name="Puginier C."/>
            <person name="Libourel C."/>
            <person name="Otte J."/>
            <person name="Skaloud P."/>
            <person name="Haon M."/>
            <person name="Grisel S."/>
            <person name="Petersen M."/>
            <person name="Berrin J.G."/>
            <person name="Delaux P.M."/>
            <person name="Dal Grande F."/>
            <person name="Keller J."/>
        </authorList>
    </citation>
    <scope>NUCLEOTIDE SEQUENCE [LARGE SCALE GENOMIC DNA]</scope>
    <source>
        <strain evidence="10 11">SAG 2523</strain>
    </source>
</reference>
<proteinExistence type="inferred from homology"/>
<evidence type="ECO:0000256" key="1">
    <source>
        <dbReference type="ARBA" id="ARBA00004575"/>
    </source>
</evidence>
<keyword evidence="6 9" id="KW-0472">Membrane</keyword>
<gene>
    <name evidence="10" type="ORF">WJX84_006268</name>
</gene>
<dbReference type="AlphaFoldDB" id="A0AAW1SRE4"/>
<evidence type="ECO:0000256" key="2">
    <source>
        <dbReference type="ARBA" id="ARBA00005748"/>
    </source>
</evidence>
<evidence type="ECO:0000256" key="7">
    <source>
        <dbReference type="ARBA" id="ARBA00023242"/>
    </source>
</evidence>
<dbReference type="Proteomes" id="UP001485043">
    <property type="component" value="Unassembled WGS sequence"/>
</dbReference>
<evidence type="ECO:0000256" key="6">
    <source>
        <dbReference type="ARBA" id="ARBA00023136"/>
    </source>
</evidence>
<evidence type="ECO:0000256" key="8">
    <source>
        <dbReference type="SAM" id="MobiDB-lite"/>
    </source>
</evidence>
<evidence type="ECO:0000256" key="5">
    <source>
        <dbReference type="ARBA" id="ARBA00022989"/>
    </source>
</evidence>
<dbReference type="PANTHER" id="PTHR13598">
    <property type="entry name" value="AT07567P-RELATED"/>
    <property type="match status" value="1"/>
</dbReference>
<evidence type="ECO:0000256" key="4">
    <source>
        <dbReference type="ARBA" id="ARBA00022729"/>
    </source>
</evidence>
<feature type="transmembrane region" description="Helical" evidence="9">
    <location>
        <begin position="193"/>
        <end position="214"/>
    </location>
</feature>
<comment type="similarity">
    <text evidence="2">Belongs to the NEMP family.</text>
</comment>
<feature type="compositionally biased region" description="Basic residues" evidence="8">
    <location>
        <begin position="492"/>
        <end position="502"/>
    </location>
</feature>
<sequence>MHSFEGVPRWQLVPHLWEASWVNITCQGLQVVEVYTSRTWQTLISRVREDRRASCGWRRLLRIRTDSCQTPVSPFGQAYVAVKHPGSSASIRGQQCSFQLEQDFSYVLLGMGVAGALLFLFSTPLSTSQPFRLSAGTLGFMALSVAILLVFISRHLPSKKSVVVAFGIFGSSFAAVMQSLFGRWIPSYHQLIYSPWVLGYLVVTGLLGLALTYYYDDAGNHKLQTILRVALQLVGLGLVAISTTLPEASAGLCCLLILLRLTPALLPFWHQASEAVEEQEIQQQRAQQLQAEESGPEARARLRKSYPAGRQGHEQENEDDERGHGARHRSYWFGQPRDSPREEARPAASQSPALRRHTDVGPRGTSGSDVTSSHLDTSGAPSGGWGMSGHSPPHAGNASRADLQQPVSPLVQKGYVINSRTGKVINMERSTYSKLVAQGYQLDRAQGTLTPPSKADAPGRSQHAHSSHDSLPSPSHMQQSASPSGTTNPGSAHRKTRGSRPL</sequence>
<comment type="subcellular location">
    <subcellularLocation>
        <location evidence="1">Nucleus inner membrane</location>
        <topology evidence="1">Multi-pass membrane protein</topology>
        <orientation evidence="1">Nucleoplasmic side</orientation>
    </subcellularLocation>
</comment>
<evidence type="ECO:0000256" key="9">
    <source>
        <dbReference type="SAM" id="Phobius"/>
    </source>
</evidence>
<keyword evidence="7" id="KW-0539">Nucleus</keyword>
<evidence type="ECO:0000313" key="10">
    <source>
        <dbReference type="EMBL" id="KAK9855138.1"/>
    </source>
</evidence>
<protein>
    <submittedName>
        <fullName evidence="10">Uncharacterized protein</fullName>
    </submittedName>
</protein>
<keyword evidence="4" id="KW-0732">Signal</keyword>
<feature type="compositionally biased region" description="Polar residues" evidence="8">
    <location>
        <begin position="477"/>
        <end position="490"/>
    </location>
</feature>
<dbReference type="EMBL" id="JALJOV010001074">
    <property type="protein sequence ID" value="KAK9855138.1"/>
    <property type="molecule type" value="Genomic_DNA"/>
</dbReference>
<name>A0AAW1SRE4_9CHLO</name>
<organism evidence="10 11">
    <name type="scientific">Apatococcus fuscideae</name>
    <dbReference type="NCBI Taxonomy" id="2026836"/>
    <lineage>
        <taxon>Eukaryota</taxon>
        <taxon>Viridiplantae</taxon>
        <taxon>Chlorophyta</taxon>
        <taxon>core chlorophytes</taxon>
        <taxon>Trebouxiophyceae</taxon>
        <taxon>Chlorellales</taxon>
        <taxon>Chlorellaceae</taxon>
        <taxon>Apatococcus</taxon>
    </lineage>
</organism>
<evidence type="ECO:0000313" key="11">
    <source>
        <dbReference type="Proteomes" id="UP001485043"/>
    </source>
</evidence>
<feature type="transmembrane region" description="Helical" evidence="9">
    <location>
        <begin position="104"/>
        <end position="125"/>
    </location>
</feature>
<comment type="caution">
    <text evidence="10">The sequence shown here is derived from an EMBL/GenBank/DDBJ whole genome shotgun (WGS) entry which is preliminary data.</text>
</comment>
<dbReference type="GO" id="GO:0005637">
    <property type="term" value="C:nuclear inner membrane"/>
    <property type="evidence" value="ECO:0007669"/>
    <property type="project" value="UniProtKB-SubCell"/>
</dbReference>
<evidence type="ECO:0000256" key="3">
    <source>
        <dbReference type="ARBA" id="ARBA00022692"/>
    </source>
</evidence>
<keyword evidence="5 9" id="KW-1133">Transmembrane helix</keyword>
<feature type="transmembrane region" description="Helical" evidence="9">
    <location>
        <begin position="226"/>
        <end position="243"/>
    </location>
</feature>
<feature type="compositionally biased region" description="Low complexity" evidence="8">
    <location>
        <begin position="281"/>
        <end position="293"/>
    </location>
</feature>
<feature type="region of interest" description="Disordered" evidence="8">
    <location>
        <begin position="281"/>
        <end position="401"/>
    </location>
</feature>